<dbReference type="InterPro" id="IPR022183">
    <property type="entry name" value="DUF3710"/>
</dbReference>
<dbReference type="Pfam" id="PF12502">
    <property type="entry name" value="DUF3710"/>
    <property type="match status" value="1"/>
</dbReference>
<evidence type="ECO:0000313" key="3">
    <source>
        <dbReference type="Proteomes" id="UP000824037"/>
    </source>
</evidence>
<name>A0A9D2EH82_9MICO</name>
<accession>A0A9D2EH82</accession>
<gene>
    <name evidence="2" type="ORF">H9815_18175</name>
</gene>
<comment type="caution">
    <text evidence="2">The sequence shown here is derived from an EMBL/GenBank/DDBJ whole genome shotgun (WGS) entry which is preliminary data.</text>
</comment>
<feature type="region of interest" description="Disordered" evidence="1">
    <location>
        <begin position="214"/>
        <end position="251"/>
    </location>
</feature>
<evidence type="ECO:0000313" key="2">
    <source>
        <dbReference type="EMBL" id="HIZ37708.1"/>
    </source>
</evidence>
<feature type="compositionally biased region" description="Acidic residues" evidence="1">
    <location>
        <begin position="30"/>
        <end position="48"/>
    </location>
</feature>
<protein>
    <submittedName>
        <fullName evidence="2">DUF3710 domain-containing protein</fullName>
    </submittedName>
</protein>
<dbReference type="EMBL" id="DXBY01000313">
    <property type="protein sequence ID" value="HIZ37708.1"/>
    <property type="molecule type" value="Genomic_DNA"/>
</dbReference>
<feature type="compositionally biased region" description="Basic and acidic residues" evidence="1">
    <location>
        <begin position="229"/>
        <end position="251"/>
    </location>
</feature>
<evidence type="ECO:0000256" key="1">
    <source>
        <dbReference type="SAM" id="MobiDB-lite"/>
    </source>
</evidence>
<feature type="region of interest" description="Disordered" evidence="1">
    <location>
        <begin position="1"/>
        <end position="67"/>
    </location>
</feature>
<feature type="compositionally biased region" description="Low complexity" evidence="1">
    <location>
        <begin position="18"/>
        <end position="27"/>
    </location>
</feature>
<dbReference type="Proteomes" id="UP000824037">
    <property type="component" value="Unassembled WGS sequence"/>
</dbReference>
<organism evidence="2 3">
    <name type="scientific">Candidatus Ruania gallistercoris</name>
    <dbReference type="NCBI Taxonomy" id="2838746"/>
    <lineage>
        <taxon>Bacteria</taxon>
        <taxon>Bacillati</taxon>
        <taxon>Actinomycetota</taxon>
        <taxon>Actinomycetes</taxon>
        <taxon>Micrococcales</taxon>
        <taxon>Ruaniaceae</taxon>
        <taxon>Ruania</taxon>
    </lineage>
</organism>
<sequence length="251" mass="26972">MALFRRKRTGEQAERAAEAATSAGSPADVPETDGETEQPAADEADDGPVGELIGPWDVTEEPELGSRMDLGALRVPKRPGLQIRMEVDKKTRRVVAVNAALDGSSLQLQAFAAPRSEGLWDDLRGELAAQVAKQGGSTQERTGPFGEELLARLPVRLPDGRSGHRPARFLGVDGPRWFLRGVLTGQAMLGEQAGADMEAIFGDVVVVRGDGARPPRDLLPLHLPGKRQAATEEGRPSLELPRRGPEITETR</sequence>
<reference evidence="2" key="2">
    <citation type="submission" date="2021-04" db="EMBL/GenBank/DDBJ databases">
        <authorList>
            <person name="Gilroy R."/>
        </authorList>
    </citation>
    <scope>NUCLEOTIDE SEQUENCE</scope>
    <source>
        <strain evidence="2">ChiGjej4B4-7305</strain>
    </source>
</reference>
<dbReference type="AlphaFoldDB" id="A0A9D2EH82"/>
<proteinExistence type="predicted"/>
<reference evidence="2" key="1">
    <citation type="journal article" date="2021" name="PeerJ">
        <title>Extensive microbial diversity within the chicken gut microbiome revealed by metagenomics and culture.</title>
        <authorList>
            <person name="Gilroy R."/>
            <person name="Ravi A."/>
            <person name="Getino M."/>
            <person name="Pursley I."/>
            <person name="Horton D.L."/>
            <person name="Alikhan N.F."/>
            <person name="Baker D."/>
            <person name="Gharbi K."/>
            <person name="Hall N."/>
            <person name="Watson M."/>
            <person name="Adriaenssens E.M."/>
            <person name="Foster-Nyarko E."/>
            <person name="Jarju S."/>
            <person name="Secka A."/>
            <person name="Antonio M."/>
            <person name="Oren A."/>
            <person name="Chaudhuri R.R."/>
            <person name="La Ragione R."/>
            <person name="Hildebrand F."/>
            <person name="Pallen M.J."/>
        </authorList>
    </citation>
    <scope>NUCLEOTIDE SEQUENCE</scope>
    <source>
        <strain evidence="2">ChiGjej4B4-7305</strain>
    </source>
</reference>